<dbReference type="GO" id="GO:0046081">
    <property type="term" value="P:dUTP catabolic process"/>
    <property type="evidence" value="ECO:0007669"/>
    <property type="project" value="TreeGrafter"/>
</dbReference>
<dbReference type="FunFam" id="1.10.287.1080:FF:000001">
    <property type="entry name" value="Nucleoside triphosphate pyrophosphohydrolase"/>
    <property type="match status" value="1"/>
</dbReference>
<organism evidence="2 3">
    <name type="scientific">Candidatus Limadaptatus stercoripullorum</name>
    <dbReference type="NCBI Taxonomy" id="2840846"/>
    <lineage>
        <taxon>Bacteria</taxon>
        <taxon>Bacillati</taxon>
        <taxon>Bacillota</taxon>
        <taxon>Clostridia</taxon>
        <taxon>Eubacteriales</taxon>
        <taxon>Candidatus Limadaptatus</taxon>
    </lineage>
</organism>
<dbReference type="GO" id="GO:0047429">
    <property type="term" value="F:nucleoside triphosphate diphosphatase activity"/>
    <property type="evidence" value="ECO:0007669"/>
    <property type="project" value="UniProtKB-EC"/>
</dbReference>
<dbReference type="NCBIfam" id="NF007113">
    <property type="entry name" value="PRK09562.1"/>
    <property type="match status" value="1"/>
</dbReference>
<dbReference type="InterPro" id="IPR004518">
    <property type="entry name" value="MazG-like_dom"/>
</dbReference>
<evidence type="ECO:0000259" key="1">
    <source>
        <dbReference type="Pfam" id="PF03819"/>
    </source>
</evidence>
<dbReference type="Pfam" id="PF01503">
    <property type="entry name" value="PRA-PH"/>
    <property type="match status" value="1"/>
</dbReference>
<dbReference type="GO" id="GO:0046061">
    <property type="term" value="P:dATP catabolic process"/>
    <property type="evidence" value="ECO:0007669"/>
    <property type="project" value="TreeGrafter"/>
</dbReference>
<dbReference type="Pfam" id="PF03819">
    <property type="entry name" value="MazG"/>
    <property type="match status" value="1"/>
</dbReference>
<dbReference type="CDD" id="cd11529">
    <property type="entry name" value="NTP-PPase_MazG_Cterm"/>
    <property type="match status" value="1"/>
</dbReference>
<protein>
    <submittedName>
        <fullName evidence="2">Nucleoside triphosphate pyrophosphohydrolase</fullName>
        <ecNumber evidence="2">3.6.1.9</ecNumber>
    </submittedName>
</protein>
<dbReference type="GO" id="GO:0046076">
    <property type="term" value="P:dTTP catabolic process"/>
    <property type="evidence" value="ECO:0007669"/>
    <property type="project" value="TreeGrafter"/>
</dbReference>
<dbReference type="InterPro" id="IPR011551">
    <property type="entry name" value="NTP_PyrPHydrolase_MazG"/>
</dbReference>
<gene>
    <name evidence="2" type="primary">mazG</name>
    <name evidence="2" type="ORF">IAC73_01965</name>
</gene>
<dbReference type="PANTHER" id="PTHR30522:SF0">
    <property type="entry name" value="NUCLEOSIDE TRIPHOSPHATE PYROPHOSPHOHYDROLASE"/>
    <property type="match status" value="1"/>
</dbReference>
<dbReference type="EC" id="3.6.1.9" evidence="2"/>
<dbReference type="InterPro" id="IPR021130">
    <property type="entry name" value="PRib-ATP_PPHydrolase-like"/>
</dbReference>
<comment type="caution">
    <text evidence="2">The sequence shown here is derived from an EMBL/GenBank/DDBJ whole genome shotgun (WGS) entry which is preliminary data.</text>
</comment>
<reference evidence="2" key="1">
    <citation type="submission" date="2020-10" db="EMBL/GenBank/DDBJ databases">
        <authorList>
            <person name="Gilroy R."/>
        </authorList>
    </citation>
    <scope>NUCLEOTIDE SEQUENCE</scope>
    <source>
        <strain evidence="2">10406</strain>
    </source>
</reference>
<dbReference type="Gene3D" id="1.10.287.1080">
    <property type="entry name" value="MazG-like"/>
    <property type="match status" value="2"/>
</dbReference>
<dbReference type="GO" id="GO:0046047">
    <property type="term" value="P:TTP catabolic process"/>
    <property type="evidence" value="ECO:0007669"/>
    <property type="project" value="TreeGrafter"/>
</dbReference>
<dbReference type="EMBL" id="DVOE01000027">
    <property type="protein sequence ID" value="HIU98592.1"/>
    <property type="molecule type" value="Genomic_DNA"/>
</dbReference>
<dbReference type="Proteomes" id="UP000886857">
    <property type="component" value="Unassembled WGS sequence"/>
</dbReference>
<name>A0A9D1N9S6_9FIRM</name>
<feature type="domain" description="NTP pyrophosphohydrolase MazG-like" evidence="1">
    <location>
        <begin position="144"/>
        <end position="217"/>
    </location>
</feature>
<keyword evidence="2" id="KW-0378">Hydrolase</keyword>
<dbReference type="InterPro" id="IPR048011">
    <property type="entry name" value="NTP-PPase_MazG-like_C"/>
</dbReference>
<dbReference type="InterPro" id="IPR048015">
    <property type="entry name" value="NTP-PPase_MazG-like_N"/>
</dbReference>
<dbReference type="GO" id="GO:0006950">
    <property type="term" value="P:response to stress"/>
    <property type="evidence" value="ECO:0007669"/>
    <property type="project" value="UniProtKB-ARBA"/>
</dbReference>
<dbReference type="SUPFAM" id="SSF101386">
    <property type="entry name" value="all-alpha NTP pyrophosphatases"/>
    <property type="match status" value="2"/>
</dbReference>
<dbReference type="GO" id="GO:0006203">
    <property type="term" value="P:dGTP catabolic process"/>
    <property type="evidence" value="ECO:0007669"/>
    <property type="project" value="TreeGrafter"/>
</dbReference>
<dbReference type="NCBIfam" id="TIGR00444">
    <property type="entry name" value="mazG"/>
    <property type="match status" value="1"/>
</dbReference>
<dbReference type="AlphaFoldDB" id="A0A9D1N9S6"/>
<dbReference type="GO" id="GO:0046052">
    <property type="term" value="P:UTP catabolic process"/>
    <property type="evidence" value="ECO:0007669"/>
    <property type="project" value="TreeGrafter"/>
</dbReference>
<reference evidence="2" key="2">
    <citation type="journal article" date="2021" name="PeerJ">
        <title>Extensive microbial diversity within the chicken gut microbiome revealed by metagenomics and culture.</title>
        <authorList>
            <person name="Gilroy R."/>
            <person name="Ravi A."/>
            <person name="Getino M."/>
            <person name="Pursley I."/>
            <person name="Horton D.L."/>
            <person name="Alikhan N.F."/>
            <person name="Baker D."/>
            <person name="Gharbi K."/>
            <person name="Hall N."/>
            <person name="Watson M."/>
            <person name="Adriaenssens E.M."/>
            <person name="Foster-Nyarko E."/>
            <person name="Jarju S."/>
            <person name="Secka A."/>
            <person name="Antonio M."/>
            <person name="Oren A."/>
            <person name="Chaudhuri R.R."/>
            <person name="La Ragione R."/>
            <person name="Hildebrand F."/>
            <person name="Pallen M.J."/>
        </authorList>
    </citation>
    <scope>NUCLEOTIDE SEQUENCE</scope>
    <source>
        <strain evidence="2">10406</strain>
    </source>
</reference>
<evidence type="ECO:0000313" key="2">
    <source>
        <dbReference type="EMBL" id="HIU98592.1"/>
    </source>
</evidence>
<dbReference type="CDD" id="cd11528">
    <property type="entry name" value="NTP-PPase_MazG_Nterm"/>
    <property type="match status" value="1"/>
</dbReference>
<sequence length="376" mass="41552">MARENSPRRGRNAADTAAGAAEVRTEVRLPSESVQFYIAGDILAGYVFVNKRVPLVVTGVTADNFEAVRARLSDLYGDHKTVCTASSEGGVRECALSQLPPGDYEYLRFGGKRLTARRRFDFSDLVEIMMALRAEGGCEWDRAQTHESIRINLIEEAYELVDAIDKGSREMMLEEAGDVLLQAVFHTQIALDNGEFGYSDMLTALCRKLLDRHTHIFGSNHAENAEQALGFWTEAKKKEKKYSSDADAMSRVPRCLPALLFAEKVQKIASRSGYDWKDAASAAEKVKEELGELLSAGKDERLEEAGDLLFAAVNAVRLSGVEPETALRAAADKFERRFAAAEKLAAKDGKKLSDCTAAELDEIWNAVKKTEKDTDR</sequence>
<evidence type="ECO:0000313" key="3">
    <source>
        <dbReference type="Proteomes" id="UP000886857"/>
    </source>
</evidence>
<proteinExistence type="predicted"/>
<accession>A0A9D1N9S6</accession>
<dbReference type="PANTHER" id="PTHR30522">
    <property type="entry name" value="NUCLEOSIDE TRIPHOSPHATE PYROPHOSPHOHYDROLASE"/>
    <property type="match status" value="1"/>
</dbReference>